<keyword evidence="1" id="KW-0677">Repeat</keyword>
<protein>
    <recommendedName>
        <fullName evidence="4">Pentatricopeptide repeat-containing protein, chloroplastic</fullName>
    </recommendedName>
</protein>
<dbReference type="PANTHER" id="PTHR47447">
    <property type="entry name" value="OS03G0856100 PROTEIN"/>
    <property type="match status" value="1"/>
</dbReference>
<dbReference type="Gene3D" id="1.25.40.10">
    <property type="entry name" value="Tetratricopeptide repeat domain"/>
    <property type="match status" value="4"/>
</dbReference>
<dbReference type="Pfam" id="PF13812">
    <property type="entry name" value="PPR_3"/>
    <property type="match status" value="1"/>
</dbReference>
<evidence type="ECO:0008006" key="4">
    <source>
        <dbReference type="Google" id="ProtNLM"/>
    </source>
</evidence>
<dbReference type="Proteomes" id="UP001642484">
    <property type="component" value="Unassembled WGS sequence"/>
</dbReference>
<dbReference type="EMBL" id="CAXAMN010021862">
    <property type="protein sequence ID" value="CAK9064094.1"/>
    <property type="molecule type" value="Genomic_DNA"/>
</dbReference>
<dbReference type="InterPro" id="IPR002885">
    <property type="entry name" value="PPR_rpt"/>
</dbReference>
<sequence>MRPPRGLDTSILSTSTTRASWWESLQCSESTAVEWTKAIRGQPWLFAFGALQVLEKKRIQKDVVLCNTVISSCEHSSQWPRALNQFASFQHSLLHASVVSFGAVMSNCEKADQWHMAGQLLSQLYSTELESNAILLASAMSASGGEAWRCTMALLQQFSSSMMKCDVICFNSAVSACGEAKRWASALKILLDGKCQQLRSTIVSYSAAMSASENQWLSAWHLFQLLRSDGVLVSTVPFNAVASACEKAAEWENALHLVIQVDLMRLQRSIITYGSGISACEKSLEEWGWSLHLLAELLTRSLQGNLVVHNAAISACEKGAQWQHALRLLSTFNDRDLESDLMSFNALISSCEKAQQWQAALHLLRLIPLMRLQRSIITYSSAISACQKASDWERALLLVAELTAVQLPGNAIAYNAALTSCEMGSQSVQALLLLKRLEETQVEADDFAYAAALRTLGRCEDWRSAAALFATLPTAGGAAFSAEVRHNALLSAYEKSAVWLQALKLMAAVPALGDRFAISAASSTYADGHAWPAALQVAEGMEPDRVIYGTLLKACMVSLKWSKAVGLLQSMEEGSLPGDVTTCHAAISACDVPLPLLQLLARMERITTGLVKK</sequence>
<evidence type="ECO:0000313" key="3">
    <source>
        <dbReference type="Proteomes" id="UP001642484"/>
    </source>
</evidence>
<comment type="caution">
    <text evidence="2">The sequence shown here is derived from an EMBL/GenBank/DDBJ whole genome shotgun (WGS) entry which is preliminary data.</text>
</comment>
<gene>
    <name evidence="2" type="ORF">CCMP2556_LOCUS31483</name>
</gene>
<evidence type="ECO:0000313" key="2">
    <source>
        <dbReference type="EMBL" id="CAK9064094.1"/>
    </source>
</evidence>
<keyword evidence="3" id="KW-1185">Reference proteome</keyword>
<proteinExistence type="predicted"/>
<dbReference type="Pfam" id="PF01535">
    <property type="entry name" value="PPR"/>
    <property type="match status" value="1"/>
</dbReference>
<reference evidence="2 3" key="1">
    <citation type="submission" date="2024-02" db="EMBL/GenBank/DDBJ databases">
        <authorList>
            <person name="Chen Y."/>
            <person name="Shah S."/>
            <person name="Dougan E. K."/>
            <person name="Thang M."/>
            <person name="Chan C."/>
        </authorList>
    </citation>
    <scope>NUCLEOTIDE SEQUENCE [LARGE SCALE GENOMIC DNA]</scope>
</reference>
<dbReference type="PANTHER" id="PTHR47447:SF17">
    <property type="entry name" value="OS12G0638900 PROTEIN"/>
    <property type="match status" value="1"/>
</dbReference>
<organism evidence="2 3">
    <name type="scientific">Durusdinium trenchii</name>
    <dbReference type="NCBI Taxonomy" id="1381693"/>
    <lineage>
        <taxon>Eukaryota</taxon>
        <taxon>Sar</taxon>
        <taxon>Alveolata</taxon>
        <taxon>Dinophyceae</taxon>
        <taxon>Suessiales</taxon>
        <taxon>Symbiodiniaceae</taxon>
        <taxon>Durusdinium</taxon>
    </lineage>
</organism>
<dbReference type="InterPro" id="IPR011990">
    <property type="entry name" value="TPR-like_helical_dom_sf"/>
</dbReference>
<evidence type="ECO:0000256" key="1">
    <source>
        <dbReference type="ARBA" id="ARBA00022737"/>
    </source>
</evidence>
<accession>A0ABP0NKM7</accession>
<name>A0ABP0NKM7_9DINO</name>